<feature type="transmembrane region" description="Helical" evidence="9">
    <location>
        <begin position="445"/>
        <end position="470"/>
    </location>
</feature>
<dbReference type="PRINTS" id="PR00171">
    <property type="entry name" value="SUGRTRNSPORT"/>
</dbReference>
<accession>W4VSK2</accession>
<evidence type="ECO:0000256" key="6">
    <source>
        <dbReference type="ARBA" id="ARBA00023180"/>
    </source>
</evidence>
<dbReference type="FunFam" id="1.20.1250.20:FF:000055">
    <property type="entry name" value="Facilitated trehalose transporter Tret1-2 homolog"/>
    <property type="match status" value="1"/>
</dbReference>
<sequence length="487" mass="53851">LWYVNSCIVFFLLDKVRSPRIKTHQVENNTVISVCVKYFIDYLSYMDNLWVVVCSGNLITFSVGTAITWASPELDKLEEINVISNQDQRSWVSSLFQLGGLFGPFVYGFMADKVGRKNTILAIGVPLLVGYLLMAFVRELASFYVSRFIIGLATGGMYAVLPNYVSEISEKASRGTFSCLLNVFQCSGMLFCYAVGPYTSVVVFNFILAIFPAACIILFYLLAIESPHYLIKTGQYDLAKSTIESIRGKGANVESELAMIEKAIEEEGRPSVKDICRSKGNKKAFLITVVLLCFQQLTGINAILTYAQTIFKDSGTSIPPEICSMIIGAVQLGASFLTPIFVDKLGRKMLLIISAIGMVLSELPLGLYSHFYAHQKEGSNLSYLPIVCLVVFILTYNVGFAQVPWTIMAEMFPTGIRSKAASLVTAACLLLGFFIVKYFEQMSNNIGLGVCFMIFSVCCAVSTIFVKFVVIETSKKSLEEIQTELNS</sequence>
<evidence type="ECO:0000256" key="3">
    <source>
        <dbReference type="ARBA" id="ARBA00022692"/>
    </source>
</evidence>
<dbReference type="EMBL" id="GAPU01000004">
    <property type="protein sequence ID" value="JAB84613.1"/>
    <property type="molecule type" value="Transcribed_RNA"/>
</dbReference>
<keyword evidence="11" id="KW-0762">Sugar transport</keyword>
<keyword evidence="6" id="KW-0325">Glycoprotein</keyword>
<feature type="transmembrane region" description="Helical" evidence="9">
    <location>
        <begin position="119"/>
        <end position="137"/>
    </location>
</feature>
<evidence type="ECO:0000256" key="4">
    <source>
        <dbReference type="ARBA" id="ARBA00022989"/>
    </source>
</evidence>
<dbReference type="InterPro" id="IPR003663">
    <property type="entry name" value="Sugar/inositol_transpt"/>
</dbReference>
<feature type="transmembrane region" description="Helical" evidence="9">
    <location>
        <begin position="420"/>
        <end position="439"/>
    </location>
</feature>
<dbReference type="Gene3D" id="1.20.1250.20">
    <property type="entry name" value="MFS general substrate transporter like domains"/>
    <property type="match status" value="1"/>
</dbReference>
<feature type="transmembrane region" description="Helical" evidence="9">
    <location>
        <begin position="284"/>
        <end position="304"/>
    </location>
</feature>
<feature type="transmembrane region" description="Helical" evidence="9">
    <location>
        <begin position="202"/>
        <end position="223"/>
    </location>
</feature>
<dbReference type="PANTHER" id="PTHR48021">
    <property type="match status" value="1"/>
</dbReference>
<comment type="similarity">
    <text evidence="7">Belongs to the major facilitator superfamily. Sugar transporter (TC 2.A.1.1) family. Trehalose transporter subfamily.</text>
</comment>
<keyword evidence="8" id="KW-0813">Transport</keyword>
<dbReference type="GO" id="GO:0005886">
    <property type="term" value="C:plasma membrane"/>
    <property type="evidence" value="ECO:0007669"/>
    <property type="project" value="UniProtKB-SubCell"/>
</dbReference>
<evidence type="ECO:0000256" key="7">
    <source>
        <dbReference type="ARBA" id="ARBA00024348"/>
    </source>
</evidence>
<dbReference type="GO" id="GO:0022857">
    <property type="term" value="F:transmembrane transporter activity"/>
    <property type="evidence" value="ECO:0007669"/>
    <property type="project" value="InterPro"/>
</dbReference>
<dbReference type="AlphaFoldDB" id="W4VSK2"/>
<feature type="transmembrane region" description="Helical" evidence="9">
    <location>
        <begin position="49"/>
        <end position="70"/>
    </location>
</feature>
<dbReference type="SUPFAM" id="SSF103473">
    <property type="entry name" value="MFS general substrate transporter"/>
    <property type="match status" value="1"/>
</dbReference>
<dbReference type="InterPro" id="IPR036259">
    <property type="entry name" value="MFS_trans_sf"/>
</dbReference>
<dbReference type="PANTHER" id="PTHR48021:SF47">
    <property type="entry name" value="GH17672P"/>
    <property type="match status" value="1"/>
</dbReference>
<keyword evidence="5 9" id="KW-0472">Membrane</keyword>
<organism evidence="11">
    <name type="scientific">Phaedon cochleariae</name>
    <name type="common">Mustard beetle</name>
    <dbReference type="NCBI Taxonomy" id="80249"/>
    <lineage>
        <taxon>Eukaryota</taxon>
        <taxon>Metazoa</taxon>
        <taxon>Ecdysozoa</taxon>
        <taxon>Arthropoda</taxon>
        <taxon>Hexapoda</taxon>
        <taxon>Insecta</taxon>
        <taxon>Pterygota</taxon>
        <taxon>Neoptera</taxon>
        <taxon>Endopterygota</taxon>
        <taxon>Coleoptera</taxon>
        <taxon>Polyphaga</taxon>
        <taxon>Cucujiformia</taxon>
        <taxon>Chrysomeloidea</taxon>
        <taxon>Chrysomelidae</taxon>
        <taxon>Chrysomelinae</taxon>
        <taxon>Chrysomelini</taxon>
        <taxon>Phaedon</taxon>
    </lineage>
</organism>
<dbReference type="Pfam" id="PF00083">
    <property type="entry name" value="Sugar_tr"/>
    <property type="match status" value="1"/>
</dbReference>
<feature type="transmembrane region" description="Helical" evidence="9">
    <location>
        <begin position="143"/>
        <end position="165"/>
    </location>
</feature>
<keyword evidence="4 9" id="KW-1133">Transmembrane helix</keyword>
<evidence type="ECO:0000256" key="9">
    <source>
        <dbReference type="SAM" id="Phobius"/>
    </source>
</evidence>
<evidence type="ECO:0000313" key="11">
    <source>
        <dbReference type="EMBL" id="JAB84613.1"/>
    </source>
</evidence>
<reference evidence="11" key="1">
    <citation type="journal article" date="2013" name="PLoS ONE">
        <title>Putative Sugar Transporters of the Mustard Leaf Beetle Phaedon cochleariae: Their Phylogeny and Role for Nutrient Supply in Larval Defensive Glands.</title>
        <authorList>
            <person name="Stock M."/>
            <person name="Gretscher R.R."/>
            <person name="Groth M."/>
            <person name="Eiserloh S."/>
            <person name="Boland W."/>
            <person name="Burse A."/>
        </authorList>
    </citation>
    <scope>NUCLEOTIDE SEQUENCE</scope>
</reference>
<dbReference type="PROSITE" id="PS00217">
    <property type="entry name" value="SUGAR_TRANSPORT_2"/>
    <property type="match status" value="1"/>
</dbReference>
<feature type="transmembrane region" description="Helical" evidence="9">
    <location>
        <begin position="177"/>
        <end position="196"/>
    </location>
</feature>
<dbReference type="NCBIfam" id="TIGR00879">
    <property type="entry name" value="SP"/>
    <property type="match status" value="1"/>
</dbReference>
<dbReference type="PROSITE" id="PS50850">
    <property type="entry name" value="MFS"/>
    <property type="match status" value="1"/>
</dbReference>
<feature type="non-terminal residue" evidence="11">
    <location>
        <position position="1"/>
    </location>
</feature>
<evidence type="ECO:0000256" key="1">
    <source>
        <dbReference type="ARBA" id="ARBA00004651"/>
    </source>
</evidence>
<dbReference type="InterPro" id="IPR005829">
    <property type="entry name" value="Sugar_transporter_CS"/>
</dbReference>
<dbReference type="InterPro" id="IPR050549">
    <property type="entry name" value="MFS_Trehalose_Transporter"/>
</dbReference>
<evidence type="ECO:0000259" key="10">
    <source>
        <dbReference type="PROSITE" id="PS50850"/>
    </source>
</evidence>
<feature type="transmembrane region" description="Helical" evidence="9">
    <location>
        <begin position="324"/>
        <end position="342"/>
    </location>
</feature>
<keyword evidence="3 9" id="KW-0812">Transmembrane</keyword>
<reference evidence="11" key="2">
    <citation type="journal article" date="2014" name="Proc. R. Soc. B">
        <title>Independently recruited oxidases from the glucose-methanol-choline oxidoreductase family enabled chemical defences in leaf beetle larvae (subtribe Chrysomelina) to evolve.</title>
        <authorList>
            <person name="Rahfeld P."/>
            <person name="Kirsch R."/>
            <person name="Kugel S."/>
            <person name="Wielsch N."/>
            <person name="Stock M."/>
            <person name="Groth M."/>
            <person name="Boland W."/>
            <person name="Burse A."/>
        </authorList>
    </citation>
    <scope>NUCLEOTIDE SEQUENCE</scope>
</reference>
<feature type="transmembrane region" description="Helical" evidence="9">
    <location>
        <begin position="90"/>
        <end position="107"/>
    </location>
</feature>
<proteinExistence type="inferred from homology"/>
<feature type="domain" description="Major facilitator superfamily (MFS) profile" evidence="10">
    <location>
        <begin position="48"/>
        <end position="474"/>
    </location>
</feature>
<dbReference type="InterPro" id="IPR020846">
    <property type="entry name" value="MFS_dom"/>
</dbReference>
<dbReference type="InterPro" id="IPR005828">
    <property type="entry name" value="MFS_sugar_transport-like"/>
</dbReference>
<evidence type="ECO:0000256" key="8">
    <source>
        <dbReference type="RuleBase" id="RU003346"/>
    </source>
</evidence>
<feature type="transmembrane region" description="Helical" evidence="9">
    <location>
        <begin position="349"/>
        <end position="371"/>
    </location>
</feature>
<dbReference type="OrthoDB" id="8120565at2759"/>
<name>W4VSK2_PHACE</name>
<evidence type="ECO:0000256" key="5">
    <source>
        <dbReference type="ARBA" id="ARBA00023136"/>
    </source>
</evidence>
<feature type="transmembrane region" description="Helical" evidence="9">
    <location>
        <begin position="383"/>
        <end position="408"/>
    </location>
</feature>
<evidence type="ECO:0000256" key="2">
    <source>
        <dbReference type="ARBA" id="ARBA00022475"/>
    </source>
</evidence>
<comment type="subcellular location">
    <subcellularLocation>
        <location evidence="1">Cell membrane</location>
        <topology evidence="1">Multi-pass membrane protein</topology>
    </subcellularLocation>
</comment>
<keyword evidence="2" id="KW-1003">Cell membrane</keyword>
<protein>
    <submittedName>
        <fullName evidence="11">Putative sugar transporter</fullName>
    </submittedName>
</protein>